<feature type="signal peptide" evidence="6">
    <location>
        <begin position="1"/>
        <end position="19"/>
    </location>
</feature>
<evidence type="ECO:0000259" key="8">
    <source>
        <dbReference type="Pfam" id="PF14322"/>
    </source>
</evidence>
<dbReference type="EMBL" id="PYGD01000011">
    <property type="protein sequence ID" value="PSK89523.1"/>
    <property type="molecule type" value="Genomic_DNA"/>
</dbReference>
<feature type="chain" id="PRO_5015105811" evidence="6">
    <location>
        <begin position="20"/>
        <end position="468"/>
    </location>
</feature>
<dbReference type="AlphaFoldDB" id="A0A2P8CX18"/>
<keyword evidence="3 6" id="KW-0732">Signal</keyword>
<evidence type="ECO:0000256" key="2">
    <source>
        <dbReference type="ARBA" id="ARBA00006275"/>
    </source>
</evidence>
<dbReference type="Proteomes" id="UP000240572">
    <property type="component" value="Unassembled WGS sequence"/>
</dbReference>
<accession>A0A2P8CX18</accession>
<evidence type="ECO:0000256" key="1">
    <source>
        <dbReference type="ARBA" id="ARBA00004442"/>
    </source>
</evidence>
<gene>
    <name evidence="9" type="ORF">B0I18_11178</name>
</gene>
<reference evidence="9 10" key="1">
    <citation type="submission" date="2018-03" db="EMBL/GenBank/DDBJ databases">
        <title>Genomic Encyclopedia of Type Strains, Phase III (KMG-III): the genomes of soil and plant-associated and newly described type strains.</title>
        <authorList>
            <person name="Whitman W."/>
        </authorList>
    </citation>
    <scope>NUCLEOTIDE SEQUENCE [LARGE SCALE GENOMIC DNA]</scope>
    <source>
        <strain evidence="9 10">CGMCC 1.12700</strain>
    </source>
</reference>
<keyword evidence="10" id="KW-1185">Reference proteome</keyword>
<dbReference type="Pfam" id="PF14322">
    <property type="entry name" value="SusD-like_3"/>
    <property type="match status" value="1"/>
</dbReference>
<dbReference type="GO" id="GO:0009279">
    <property type="term" value="C:cell outer membrane"/>
    <property type="evidence" value="ECO:0007669"/>
    <property type="project" value="UniProtKB-SubCell"/>
</dbReference>
<organism evidence="9 10">
    <name type="scientific">Taibaiella chishuiensis</name>
    <dbReference type="NCBI Taxonomy" id="1434707"/>
    <lineage>
        <taxon>Bacteria</taxon>
        <taxon>Pseudomonadati</taxon>
        <taxon>Bacteroidota</taxon>
        <taxon>Chitinophagia</taxon>
        <taxon>Chitinophagales</taxon>
        <taxon>Chitinophagaceae</taxon>
        <taxon>Taibaiella</taxon>
    </lineage>
</organism>
<evidence type="ECO:0000256" key="6">
    <source>
        <dbReference type="SAM" id="SignalP"/>
    </source>
</evidence>
<sequence>MKNRKLRMAVLGLMVTASACTKQLTQIPDTSKVLSNFFTTESESEEYVNATYAALQSQGLYGQYQPCISEIPSDNTWDQVPANDNGWAGQLDLFSTIPSNGILSRNWQDAYVAIQRANVVLHRIDAITYQNDSIKTARVGAMEFIRALMYFNLVRTYGDVPLVTKETTDPNAYFGQGRTAAEEVYTQVIKDLQDAMVRLPLKADKAGGIRRSAAQALLGKVYLTRGRYQDAVAVLQDVVTSGQHSLMATTDKVFALNNENNAEIIFVVQYASGVNGATEGSALQQQFSPSGFESGAKGHNLPNLSLYRLYSSADTRKGIYVDTTKQGVPYCKKYVANPANLSDGGSDYVVLRYADVLLMLAEAHNELGNSAGALDNLNQVRKRAGLSNFENTSKQALDAEIALERQLELIGEGHRWFDLLRKGNAVQVMNDWFTAQSVNIRIDKHHLLMPVPQDQVNTDPAILQNEGY</sequence>
<proteinExistence type="inferred from homology"/>
<dbReference type="SUPFAM" id="SSF48452">
    <property type="entry name" value="TPR-like"/>
    <property type="match status" value="1"/>
</dbReference>
<evidence type="ECO:0000313" key="10">
    <source>
        <dbReference type="Proteomes" id="UP000240572"/>
    </source>
</evidence>
<evidence type="ECO:0000256" key="4">
    <source>
        <dbReference type="ARBA" id="ARBA00023136"/>
    </source>
</evidence>
<dbReference type="RefSeq" id="WP_106524769.1">
    <property type="nucleotide sequence ID" value="NZ_PYGD01000011.1"/>
</dbReference>
<dbReference type="InterPro" id="IPR012944">
    <property type="entry name" value="SusD_RagB_dom"/>
</dbReference>
<keyword evidence="5" id="KW-0998">Cell outer membrane</keyword>
<name>A0A2P8CX18_9BACT</name>
<dbReference type="InterPro" id="IPR011990">
    <property type="entry name" value="TPR-like_helical_dom_sf"/>
</dbReference>
<evidence type="ECO:0000259" key="7">
    <source>
        <dbReference type="Pfam" id="PF07980"/>
    </source>
</evidence>
<dbReference type="Pfam" id="PF07980">
    <property type="entry name" value="SusD_RagB"/>
    <property type="match status" value="1"/>
</dbReference>
<feature type="domain" description="SusD-like N-terminal" evidence="8">
    <location>
        <begin position="99"/>
        <end position="223"/>
    </location>
</feature>
<comment type="similarity">
    <text evidence="2">Belongs to the SusD family.</text>
</comment>
<dbReference type="CDD" id="cd08977">
    <property type="entry name" value="SusD"/>
    <property type="match status" value="1"/>
</dbReference>
<dbReference type="OrthoDB" id="993981at2"/>
<dbReference type="PROSITE" id="PS51257">
    <property type="entry name" value="PROKAR_LIPOPROTEIN"/>
    <property type="match status" value="1"/>
</dbReference>
<feature type="domain" description="RagB/SusD" evidence="7">
    <location>
        <begin position="325"/>
        <end position="468"/>
    </location>
</feature>
<dbReference type="Gene3D" id="1.25.40.390">
    <property type="match status" value="1"/>
</dbReference>
<keyword evidence="4" id="KW-0472">Membrane</keyword>
<protein>
    <submittedName>
        <fullName evidence="9">RagB/SusD domain-containing protein</fullName>
    </submittedName>
</protein>
<evidence type="ECO:0000256" key="3">
    <source>
        <dbReference type="ARBA" id="ARBA00022729"/>
    </source>
</evidence>
<comment type="subcellular location">
    <subcellularLocation>
        <location evidence="1">Cell outer membrane</location>
    </subcellularLocation>
</comment>
<comment type="caution">
    <text evidence="9">The sequence shown here is derived from an EMBL/GenBank/DDBJ whole genome shotgun (WGS) entry which is preliminary data.</text>
</comment>
<dbReference type="InterPro" id="IPR033985">
    <property type="entry name" value="SusD-like_N"/>
</dbReference>
<evidence type="ECO:0000313" key="9">
    <source>
        <dbReference type="EMBL" id="PSK89523.1"/>
    </source>
</evidence>
<evidence type="ECO:0000256" key="5">
    <source>
        <dbReference type="ARBA" id="ARBA00023237"/>
    </source>
</evidence>